<keyword evidence="5 9" id="KW-0547">Nucleotide-binding</keyword>
<dbReference type="InterPro" id="IPR023837">
    <property type="entry name" value="EccCb-like_Actinobacteria"/>
</dbReference>
<feature type="binding site" evidence="9">
    <location>
        <begin position="791"/>
        <end position="798"/>
    </location>
    <ligand>
        <name>ATP</name>
        <dbReference type="ChEBI" id="CHEBI:30616"/>
    </ligand>
</feature>
<feature type="binding site" evidence="9">
    <location>
        <begin position="454"/>
        <end position="461"/>
    </location>
    <ligand>
        <name>ATP</name>
        <dbReference type="ChEBI" id="CHEBI:30616"/>
    </ligand>
</feature>
<evidence type="ECO:0000256" key="4">
    <source>
        <dbReference type="ARBA" id="ARBA00022737"/>
    </source>
</evidence>
<reference evidence="13" key="2">
    <citation type="submission" date="2015-05" db="EMBL/GenBank/DDBJ databases">
        <title>Complete genome sequence of Corynebacterium mustelae DSM 45274, isolated from various tissues of a male ferret with lethal sepsis.</title>
        <authorList>
            <person name="Ruckert C."/>
            <person name="Albersmeier A."/>
            <person name="Winkler A."/>
            <person name="Tauch A."/>
        </authorList>
    </citation>
    <scope>NUCLEOTIDE SEQUENCE [LARGE SCALE GENOMIC DNA]</scope>
    <source>
        <strain evidence="13">DSM 45274</strain>
    </source>
</reference>
<evidence type="ECO:0000313" key="13">
    <source>
        <dbReference type="Proteomes" id="UP000035199"/>
    </source>
</evidence>
<dbReference type="InterPro" id="IPR050206">
    <property type="entry name" value="FtsK/SpoIIIE/SftA"/>
</dbReference>
<gene>
    <name evidence="12" type="ORF">CMUST_02645</name>
</gene>
<name>A0A0G3GZ91_9CORY</name>
<keyword evidence="13" id="KW-1185">Reference proteome</keyword>
<sequence>MSDSQVLDNLNSPANTTGLIAAHSHPPAGTLVPAIHISDRDTAPPLPSGTISPDDVPAAPKPQPIPLIRAIMPIVMVVAIVAMVGLMFLSNGTINPMMLVFPIMMLMGIFMMFSPQPGEDTDEMRRTYLRHIGVIRQQARKNAEAQREHEFHNYPDPNDLVSKIGTSRMWERAGEDPDFLTVRIGLGTAGLCTPIDVSDPGATEDLDPVCAVSLRHAVQDVGIVTDMPVVIQLQAFRAVLLTGNKATDLARAMVAHIATFHGPDAVALQTRGDSFCWLKWLPHTNPESLTAAATSIVLIDDTVSPSEVAQILDEHPWTSVIAVNNRSVAVVELAEEEGLVIHVGTELVVHTISGGEAIGVPDGLGEAEALILSRKITPFYRQLAPGDKTGGSLELPALLGVDDFNPDTIASLWQPRGKWRLRVPIGQDDQGRNLIIDIKESAHGGMGPHGLCVGATGSGKSELLRTLVVALAATHSPHDLNFVLVDFKGGATFLGLDGLPHTSAVITNLSEESVLVERMHDAISGEMNRRQELLRKAGNFANVTEYEAARRSDRPDLEPLPALFIVLDEFSELLGQHADFADLFVAVGRLGRSLHIHLLLASQRLEEGRLRGLDSHLSYRIGLKTFSAAESRQVLGVPDAYHLPSKPGAGYMKADADQLIRFQTAYVSGPLLRPHHVFSQQTGDRVKLWDGWEIIDNDADHTLVADPRGTLVDALVEAATTVAGQWNQTSHQVWLPPLPPAIPISDVVASTSENLSGLSAPIGVIDRPFTQRQDTLLVDFNGQKGHACICGGPQTGKTTALRTIMVALAATHTTDDIRFYVLDLAGRDLESMMMLPHVAGVAHRGETEKIERIIDEVASFIDKPELRHTFLVVDGWHVLHAEHETQLDTLGRIAADGLAANVHLLITTPRWTVVRPAIRDLIVQRLELKLSEPLDSLIDRKAQPKIPSAPGRGLSMTGESMLIAQSAQQDIAHVATISAAQPRVPALKTLPKRIELTELARHLEPRNVAIGIGGPLLGPLYWDTATHQHFVCIGSQQSGKTTTISTICQGLSELGREAARLVVIDHRRSHLGEIPAEMLAGYSASSKETENLLNQAAITLQERLPGSDITPEQLRDRSWWTGPDIFIVIDDYDLLSDMLMTPLMPLMPHARDIGLHIVVGRKSGGAVRAFFQPFLSEIKDQTPMAVILDADKDDGPLFGIRTTAQPPGRGVLVAGGSTQGKIQVAHISTDNQGETK</sequence>
<evidence type="ECO:0000256" key="9">
    <source>
        <dbReference type="PROSITE-ProRule" id="PRU00289"/>
    </source>
</evidence>
<dbReference type="InterPro" id="IPR002543">
    <property type="entry name" value="FtsK_dom"/>
</dbReference>
<keyword evidence="3 10" id="KW-0812">Transmembrane</keyword>
<dbReference type="STRING" id="571915.CMUST_02645"/>
<dbReference type="GO" id="GO:0003677">
    <property type="term" value="F:DNA binding"/>
    <property type="evidence" value="ECO:0007669"/>
    <property type="project" value="InterPro"/>
</dbReference>
<dbReference type="Proteomes" id="UP000035199">
    <property type="component" value="Chromosome"/>
</dbReference>
<feature type="transmembrane region" description="Helical" evidence="10">
    <location>
        <begin position="70"/>
        <end position="89"/>
    </location>
</feature>
<dbReference type="PANTHER" id="PTHR22683">
    <property type="entry name" value="SPORULATION PROTEIN RELATED"/>
    <property type="match status" value="1"/>
</dbReference>
<feature type="domain" description="FtsK" evidence="11">
    <location>
        <begin position="773"/>
        <end position="937"/>
    </location>
</feature>
<feature type="binding site" evidence="9">
    <location>
        <begin position="1034"/>
        <end position="1041"/>
    </location>
    <ligand>
        <name>ATP</name>
        <dbReference type="ChEBI" id="CHEBI:30616"/>
    </ligand>
</feature>
<dbReference type="SUPFAM" id="SSF52540">
    <property type="entry name" value="P-loop containing nucleoside triphosphate hydrolases"/>
    <property type="match status" value="3"/>
</dbReference>
<dbReference type="PROSITE" id="PS50901">
    <property type="entry name" value="FTSK"/>
    <property type="match status" value="3"/>
</dbReference>
<comment type="subcellular location">
    <subcellularLocation>
        <location evidence="1">Cell membrane</location>
        <topology evidence="1">Multi-pass membrane protein</topology>
    </subcellularLocation>
</comment>
<evidence type="ECO:0000256" key="1">
    <source>
        <dbReference type="ARBA" id="ARBA00004651"/>
    </source>
</evidence>
<dbReference type="InterPro" id="IPR003593">
    <property type="entry name" value="AAA+_ATPase"/>
</dbReference>
<evidence type="ECO:0000256" key="5">
    <source>
        <dbReference type="ARBA" id="ARBA00022741"/>
    </source>
</evidence>
<dbReference type="EMBL" id="CP011542">
    <property type="protein sequence ID" value="AKK04873.1"/>
    <property type="molecule type" value="Genomic_DNA"/>
</dbReference>
<evidence type="ECO:0000256" key="8">
    <source>
        <dbReference type="ARBA" id="ARBA00023136"/>
    </source>
</evidence>
<dbReference type="NCBIfam" id="TIGR03924">
    <property type="entry name" value="T7SS_EccC_a"/>
    <property type="match status" value="1"/>
</dbReference>
<keyword evidence="6 9" id="KW-0067">ATP-binding</keyword>
<feature type="transmembrane region" description="Helical" evidence="10">
    <location>
        <begin position="96"/>
        <end position="114"/>
    </location>
</feature>
<dbReference type="KEGG" id="cmv:CMUST_02645"/>
<protein>
    <submittedName>
        <fullName evidence="12">Type VII secretion protein EccCa/type VII secretion protein EccCb</fullName>
    </submittedName>
</protein>
<keyword evidence="4" id="KW-0677">Repeat</keyword>
<dbReference type="RefSeq" id="WP_047261210.1">
    <property type="nucleotide sequence ID" value="NZ_CP011542.1"/>
</dbReference>
<evidence type="ECO:0000256" key="10">
    <source>
        <dbReference type="SAM" id="Phobius"/>
    </source>
</evidence>
<dbReference type="Gene3D" id="3.40.50.300">
    <property type="entry name" value="P-loop containing nucleotide triphosphate hydrolases"/>
    <property type="match status" value="3"/>
</dbReference>
<feature type="domain" description="FtsK" evidence="11">
    <location>
        <begin position="431"/>
        <end position="632"/>
    </location>
</feature>
<evidence type="ECO:0000313" key="12">
    <source>
        <dbReference type="EMBL" id="AKK04873.1"/>
    </source>
</evidence>
<dbReference type="GO" id="GO:0005886">
    <property type="term" value="C:plasma membrane"/>
    <property type="evidence" value="ECO:0007669"/>
    <property type="project" value="UniProtKB-SubCell"/>
</dbReference>
<proteinExistence type="predicted"/>
<dbReference type="GO" id="GO:0005524">
    <property type="term" value="F:ATP binding"/>
    <property type="evidence" value="ECO:0007669"/>
    <property type="project" value="UniProtKB-UniRule"/>
</dbReference>
<evidence type="ECO:0000256" key="6">
    <source>
        <dbReference type="ARBA" id="ARBA00022840"/>
    </source>
</evidence>
<dbReference type="InterPro" id="IPR023836">
    <property type="entry name" value="EccCa-like_Actinobacteria"/>
</dbReference>
<evidence type="ECO:0000256" key="7">
    <source>
        <dbReference type="ARBA" id="ARBA00022989"/>
    </source>
</evidence>
<feature type="domain" description="FtsK" evidence="11">
    <location>
        <begin position="1017"/>
        <end position="1197"/>
    </location>
</feature>
<keyword evidence="8 10" id="KW-0472">Membrane</keyword>
<dbReference type="PATRIC" id="fig|571915.4.peg.560"/>
<organism evidence="12 13">
    <name type="scientific">Corynebacterium mustelae</name>
    <dbReference type="NCBI Taxonomy" id="571915"/>
    <lineage>
        <taxon>Bacteria</taxon>
        <taxon>Bacillati</taxon>
        <taxon>Actinomycetota</taxon>
        <taxon>Actinomycetes</taxon>
        <taxon>Mycobacteriales</taxon>
        <taxon>Corynebacteriaceae</taxon>
        <taxon>Corynebacterium</taxon>
    </lineage>
</organism>
<evidence type="ECO:0000256" key="2">
    <source>
        <dbReference type="ARBA" id="ARBA00022475"/>
    </source>
</evidence>
<dbReference type="InterPro" id="IPR027417">
    <property type="entry name" value="P-loop_NTPase"/>
</dbReference>
<dbReference type="SMART" id="SM00382">
    <property type="entry name" value="AAA"/>
    <property type="match status" value="3"/>
</dbReference>
<keyword evidence="2" id="KW-1003">Cell membrane</keyword>
<dbReference type="NCBIfam" id="TIGR03925">
    <property type="entry name" value="T7SS_EccC_b"/>
    <property type="match status" value="1"/>
</dbReference>
<evidence type="ECO:0000256" key="3">
    <source>
        <dbReference type="ARBA" id="ARBA00022692"/>
    </source>
</evidence>
<dbReference type="PANTHER" id="PTHR22683:SF1">
    <property type="entry name" value="TYPE VII SECRETION SYSTEM PROTEIN ESSC"/>
    <property type="match status" value="1"/>
</dbReference>
<evidence type="ECO:0000259" key="11">
    <source>
        <dbReference type="PROSITE" id="PS50901"/>
    </source>
</evidence>
<reference evidence="12 13" key="1">
    <citation type="journal article" date="2015" name="Genome Announc.">
        <title>Complete Genome Sequence of the Type Strain Corynebacterium mustelae DSM 45274, Isolated from Various Tissues of a Male Ferret with Lethal Sepsis.</title>
        <authorList>
            <person name="Ruckert C."/>
            <person name="Eimer J."/>
            <person name="Winkler A."/>
            <person name="Tauch A."/>
        </authorList>
    </citation>
    <scope>NUCLEOTIDE SEQUENCE [LARGE SCALE GENOMIC DNA]</scope>
    <source>
        <strain evidence="12 13">DSM 45274</strain>
    </source>
</reference>
<dbReference type="AlphaFoldDB" id="A0A0G3GZ91"/>
<dbReference type="OrthoDB" id="9807790at2"/>
<accession>A0A0G3GZ91</accession>
<dbReference type="Pfam" id="PF01580">
    <property type="entry name" value="FtsK_SpoIIIE"/>
    <property type="match status" value="2"/>
</dbReference>
<keyword evidence="7 10" id="KW-1133">Transmembrane helix</keyword>